<reference evidence="1 3" key="1">
    <citation type="journal article" date="2018" name="Genome Announc.">
        <title>Complete genomes of two Megasphaera elsdenii strains, NCIMB 702410 and ATCC 25940.</title>
        <authorList>
            <person name="Hatmaker E.A."/>
            <person name="O'Dell K."/>
            <person name="Riley L.A."/>
            <person name="Klingeman D.M."/>
            <person name="Guss A.M."/>
        </authorList>
    </citation>
    <scope>NUCLEOTIDE SEQUENCE [LARGE SCALE GENOMIC DNA]</scope>
    <source>
        <strain evidence="1 3">NCIMB702410</strain>
    </source>
</reference>
<evidence type="ECO:0000313" key="4">
    <source>
        <dbReference type="Proteomes" id="UP000536773"/>
    </source>
</evidence>
<dbReference type="GeneID" id="97491401"/>
<dbReference type="OrthoDB" id="1623343at2"/>
<evidence type="ECO:0000313" key="3">
    <source>
        <dbReference type="Proteomes" id="UP000238358"/>
    </source>
</evidence>
<gene>
    <name evidence="1" type="ORF">C6Y28_04710</name>
    <name evidence="2" type="ORF">HG933_09505</name>
</gene>
<evidence type="ECO:0000313" key="1">
    <source>
        <dbReference type="EMBL" id="AVO26961.1"/>
    </source>
</evidence>
<dbReference type="AlphaFoldDB" id="A0A1M6TI37"/>
<dbReference type="Proteomes" id="UP000238358">
    <property type="component" value="Chromosome"/>
</dbReference>
<sequence>MLSRTLLGMRWGDLSEDTRQMLLNRADIDGFNGADGDRYSRGTLHFRDTLMGIQASVETDRFSGDMGNNGIFIDDDAVISRI</sequence>
<proteinExistence type="predicted"/>
<organism evidence="2 4">
    <name type="scientific">Megasphaera elsdenii</name>
    <dbReference type="NCBI Taxonomy" id="907"/>
    <lineage>
        <taxon>Bacteria</taxon>
        <taxon>Bacillati</taxon>
        <taxon>Bacillota</taxon>
        <taxon>Negativicutes</taxon>
        <taxon>Veillonellales</taxon>
        <taxon>Veillonellaceae</taxon>
        <taxon>Megasphaera</taxon>
    </lineage>
</organism>
<accession>A0A1M6TI37</accession>
<protein>
    <submittedName>
        <fullName evidence="2">Uncharacterized protein</fullName>
    </submittedName>
</protein>
<dbReference type="RefSeq" id="WP_014015426.1">
    <property type="nucleotide sequence ID" value="NZ_AP031433.1"/>
</dbReference>
<dbReference type="EMBL" id="CP027569">
    <property type="protein sequence ID" value="AVO26961.1"/>
    <property type="molecule type" value="Genomic_DNA"/>
</dbReference>
<evidence type="ECO:0000313" key="2">
    <source>
        <dbReference type="EMBL" id="NMK39601.1"/>
    </source>
</evidence>
<dbReference type="Proteomes" id="UP000536773">
    <property type="component" value="Unassembled WGS sequence"/>
</dbReference>
<dbReference type="EMBL" id="JABBJH010000014">
    <property type="protein sequence ID" value="NMK39601.1"/>
    <property type="molecule type" value="Genomic_DNA"/>
</dbReference>
<reference evidence="2 4" key="2">
    <citation type="submission" date="2020-04" db="EMBL/GenBank/DDBJ databases">
        <authorList>
            <person name="Hitch T.C.A."/>
            <person name="Wylensek D."/>
            <person name="Clavel T."/>
        </authorList>
    </citation>
    <scope>NUCLEOTIDE SEQUENCE [LARGE SCALE GENOMIC DNA]</scope>
    <source>
        <strain evidence="2 4">WCA-386-APC-2A</strain>
    </source>
</reference>
<name>A0A1M6TI37_MEGEL</name>